<dbReference type="AlphaFoldDB" id="A0AA39TL36"/>
<protein>
    <submittedName>
        <fullName evidence="2">Uncharacterized protein</fullName>
    </submittedName>
</protein>
<accession>A0AA39TL36</accession>
<keyword evidence="1" id="KW-0732">Signal</keyword>
<comment type="caution">
    <text evidence="2">The sequence shown here is derived from an EMBL/GenBank/DDBJ whole genome shotgun (WGS) entry which is preliminary data.</text>
</comment>
<evidence type="ECO:0000313" key="2">
    <source>
        <dbReference type="EMBL" id="KAK0611314.1"/>
    </source>
</evidence>
<dbReference type="EMBL" id="JAULSU010000007">
    <property type="protein sequence ID" value="KAK0611314.1"/>
    <property type="molecule type" value="Genomic_DNA"/>
</dbReference>
<sequence length="252" mass="27729">MLSKTTTLLGLAALATAAPTDYPHPPFTTSNAFRLVVNVTDISKYPSSSIHGSEIYAYPIPSNAARPGLAQRGAGNIFYQWHDPTSGIRFPEFGGQLLTEGLRGPDTVMGLRQAIHEVGDHRILMELDTTRAVDDRLADLSMQVTPSAYFPHVAAGELSGVRFSFAVCEQKVYVPKQGELGFLGLEFFYTWSSSEPIPEGCVPARLIPECVKGGLHEVPAGSVAERYHKEAKEVRCYEDVSAIEWEKYNFVY</sequence>
<name>A0AA39TL36_9PEZI</name>
<evidence type="ECO:0000256" key="1">
    <source>
        <dbReference type="SAM" id="SignalP"/>
    </source>
</evidence>
<proteinExistence type="predicted"/>
<keyword evidence="3" id="KW-1185">Reference proteome</keyword>
<organism evidence="2 3">
    <name type="scientific">Immersiella caudata</name>
    <dbReference type="NCBI Taxonomy" id="314043"/>
    <lineage>
        <taxon>Eukaryota</taxon>
        <taxon>Fungi</taxon>
        <taxon>Dikarya</taxon>
        <taxon>Ascomycota</taxon>
        <taxon>Pezizomycotina</taxon>
        <taxon>Sordariomycetes</taxon>
        <taxon>Sordariomycetidae</taxon>
        <taxon>Sordariales</taxon>
        <taxon>Lasiosphaeriaceae</taxon>
        <taxon>Immersiella</taxon>
    </lineage>
</organism>
<evidence type="ECO:0000313" key="3">
    <source>
        <dbReference type="Proteomes" id="UP001175000"/>
    </source>
</evidence>
<reference evidence="2" key="1">
    <citation type="submission" date="2023-06" db="EMBL/GenBank/DDBJ databases">
        <title>Genome-scale phylogeny and comparative genomics of the fungal order Sordariales.</title>
        <authorList>
            <consortium name="Lawrence Berkeley National Laboratory"/>
            <person name="Hensen N."/>
            <person name="Bonometti L."/>
            <person name="Westerberg I."/>
            <person name="Brannstrom I.O."/>
            <person name="Guillou S."/>
            <person name="Cros-Aarteil S."/>
            <person name="Calhoun S."/>
            <person name="Haridas S."/>
            <person name="Kuo A."/>
            <person name="Mondo S."/>
            <person name="Pangilinan J."/>
            <person name="Riley R."/>
            <person name="Labutti K."/>
            <person name="Andreopoulos B."/>
            <person name="Lipzen A."/>
            <person name="Chen C."/>
            <person name="Yanf M."/>
            <person name="Daum C."/>
            <person name="Ng V."/>
            <person name="Clum A."/>
            <person name="Steindorff A."/>
            <person name="Ohm R."/>
            <person name="Martin F."/>
            <person name="Silar P."/>
            <person name="Natvig D."/>
            <person name="Lalanne C."/>
            <person name="Gautier V."/>
            <person name="Ament-Velasquez S.L."/>
            <person name="Kruys A."/>
            <person name="Hutchinson M.I."/>
            <person name="Powell A.J."/>
            <person name="Barry K."/>
            <person name="Miller A.N."/>
            <person name="Grigoriev I.V."/>
            <person name="Debuchy R."/>
            <person name="Gladieux P."/>
            <person name="Thoren M.H."/>
            <person name="Johannesson H."/>
        </authorList>
    </citation>
    <scope>NUCLEOTIDE SEQUENCE</scope>
    <source>
        <strain evidence="2">CBS 606.72</strain>
    </source>
</reference>
<gene>
    <name evidence="2" type="ORF">B0T14DRAFT_571217</name>
</gene>
<feature type="signal peptide" evidence="1">
    <location>
        <begin position="1"/>
        <end position="17"/>
    </location>
</feature>
<feature type="chain" id="PRO_5041360457" evidence="1">
    <location>
        <begin position="18"/>
        <end position="252"/>
    </location>
</feature>
<dbReference type="Proteomes" id="UP001175000">
    <property type="component" value="Unassembled WGS sequence"/>
</dbReference>